<sequence>MLLVLALGAMAWPAGAADLLSCRSASGFECRAGLCERQNLHTNLTVNFDRKEISYCVGEGCYGARVAMVGAEDGGVSFAFDAKPEQGRNGGRTDGLVTIHPGRNAATIGNFQADGSVTFNLMDCGERP</sequence>
<dbReference type="STRING" id="1285242.A6A04_20745"/>
<dbReference type="Proteomes" id="UP000078428">
    <property type="component" value="Unassembled WGS sequence"/>
</dbReference>
<keyword evidence="1" id="KW-0732">Signal</keyword>
<dbReference type="RefSeq" id="WP_068495160.1">
    <property type="nucleotide sequence ID" value="NZ_LWQT01000094.1"/>
</dbReference>
<evidence type="ECO:0000313" key="2">
    <source>
        <dbReference type="EMBL" id="OAN46099.1"/>
    </source>
</evidence>
<comment type="caution">
    <text evidence="2">The sequence shown here is derived from an EMBL/GenBank/DDBJ whole genome shotgun (WGS) entry which is preliminary data.</text>
</comment>
<reference evidence="2 3" key="1">
    <citation type="submission" date="2016-04" db="EMBL/GenBank/DDBJ databases">
        <title>Draft genome sequence of freshwater magnetotactic bacteria Magnetospirillum marisnigri SP-1 and Magnetospirillum moscoviense BB-1.</title>
        <authorList>
            <person name="Koziaeva V."/>
            <person name="Dziuba M.V."/>
            <person name="Ivanov T.M."/>
            <person name="Kuznetsov B."/>
            <person name="Grouzdev D.S."/>
        </authorList>
    </citation>
    <scope>NUCLEOTIDE SEQUENCE [LARGE SCALE GENOMIC DNA]</scope>
    <source>
        <strain evidence="2 3">SP-1</strain>
    </source>
</reference>
<name>A0A178MBH1_9PROT</name>
<dbReference type="EMBL" id="LWQT01000094">
    <property type="protein sequence ID" value="OAN46099.1"/>
    <property type="molecule type" value="Genomic_DNA"/>
</dbReference>
<evidence type="ECO:0000313" key="3">
    <source>
        <dbReference type="Proteomes" id="UP000078428"/>
    </source>
</evidence>
<accession>A0A178MBH1</accession>
<dbReference type="AlphaFoldDB" id="A0A178MBH1"/>
<feature type="signal peptide" evidence="1">
    <location>
        <begin position="1"/>
        <end position="16"/>
    </location>
</feature>
<evidence type="ECO:0000256" key="1">
    <source>
        <dbReference type="SAM" id="SignalP"/>
    </source>
</evidence>
<feature type="chain" id="PRO_5008091815" evidence="1">
    <location>
        <begin position="17"/>
        <end position="128"/>
    </location>
</feature>
<protein>
    <submittedName>
        <fullName evidence="2">Uncharacterized protein</fullName>
    </submittedName>
</protein>
<proteinExistence type="predicted"/>
<organism evidence="2 3">
    <name type="scientific">Paramagnetospirillum marisnigri</name>
    <dbReference type="NCBI Taxonomy" id="1285242"/>
    <lineage>
        <taxon>Bacteria</taxon>
        <taxon>Pseudomonadati</taxon>
        <taxon>Pseudomonadota</taxon>
        <taxon>Alphaproteobacteria</taxon>
        <taxon>Rhodospirillales</taxon>
        <taxon>Magnetospirillaceae</taxon>
        <taxon>Paramagnetospirillum</taxon>
    </lineage>
</organism>
<gene>
    <name evidence="2" type="ORF">A6A04_20745</name>
</gene>
<keyword evidence="3" id="KW-1185">Reference proteome</keyword>